<reference evidence="2" key="4">
    <citation type="submission" date="2025-08" db="UniProtKB">
        <authorList>
            <consortium name="Ensembl"/>
        </authorList>
    </citation>
    <scope>IDENTIFICATION</scope>
</reference>
<dbReference type="AlphaFoldDB" id="A0A671EE33"/>
<feature type="compositionally biased region" description="Low complexity" evidence="1">
    <location>
        <begin position="35"/>
        <end position="52"/>
    </location>
</feature>
<reference evidence="3" key="3">
    <citation type="submission" date="2018-12" db="EMBL/GenBank/DDBJ databases">
        <title>G10K-VGP greater horseshoe bat female genome, primary haplotype.</title>
        <authorList>
            <person name="Teeling E."/>
            <person name="Myers G."/>
            <person name="Vernes S."/>
            <person name="Pippel M."/>
            <person name="Winkler S."/>
            <person name="Fedrigo O."/>
            <person name="Rhie A."/>
            <person name="Koren S."/>
            <person name="Phillippy A."/>
            <person name="Lewin H."/>
            <person name="Damas J."/>
            <person name="Howe K."/>
            <person name="Mountcastle J."/>
            <person name="Jarvis E.D."/>
        </authorList>
    </citation>
    <scope>NUCLEOTIDE SEQUENCE [LARGE SCALE GENOMIC DNA]</scope>
</reference>
<name>A0A671EE33_RHIFE</name>
<keyword evidence="3" id="KW-1185">Reference proteome</keyword>
<evidence type="ECO:0000256" key="1">
    <source>
        <dbReference type="SAM" id="MobiDB-lite"/>
    </source>
</evidence>
<evidence type="ECO:0000313" key="2">
    <source>
        <dbReference type="Ensembl" id="ENSRFEP00010011310.1"/>
    </source>
</evidence>
<dbReference type="Ensembl" id="ENSRFET00010012380.1">
    <property type="protein sequence ID" value="ENSRFEP00010011310.1"/>
    <property type="gene ID" value="ENSRFEG00010007658.1"/>
</dbReference>
<reference evidence="2 3" key="2">
    <citation type="journal article" date="2018" name="Annu Rev Anim Biosci">
        <title>Bat Biology, Genomes, and the Bat1K Project: To Generate Chromosome-Level Genomes for All Living Bat Species.</title>
        <authorList>
            <person name="Teeling E.C."/>
            <person name="Vernes S.C."/>
            <person name="Davalos L.M."/>
            <person name="Ray D.A."/>
            <person name="Gilbert M.T.P."/>
            <person name="Myers E."/>
        </authorList>
    </citation>
    <scope>NUCLEOTIDE SEQUENCE</scope>
</reference>
<dbReference type="InParanoid" id="A0A671EE33"/>
<reference evidence="2" key="5">
    <citation type="submission" date="2025-09" db="UniProtKB">
        <authorList>
            <consortium name="Ensembl"/>
        </authorList>
    </citation>
    <scope>IDENTIFICATION</scope>
</reference>
<sequence>MLLSVTSRPGIWTFGYKKDNKKSCVLPSQQKAPPSLSHSTSNSSNGSNGNNRLSKRNFYIQGLPPGTTDLDLQRGWLCKDGVHREV</sequence>
<dbReference type="Proteomes" id="UP000472240">
    <property type="component" value="Chromosome 21"/>
</dbReference>
<proteinExistence type="predicted"/>
<reference evidence="2 3" key="1">
    <citation type="journal article" date="2015" name="Annu Rev Anim Biosci">
        <title>The Genome 10K Project: a way forward.</title>
        <authorList>
            <person name="Koepfli K.P."/>
            <person name="Paten B."/>
            <person name="O'Brien S.J."/>
            <person name="Koepfli K.P."/>
            <person name="Paten B."/>
            <person name="Antunes A."/>
            <person name="Belov K."/>
            <person name="Bustamante C."/>
            <person name="Castoe T.A."/>
            <person name="Clawson H."/>
            <person name="Crawford A.J."/>
            <person name="Diekhans M."/>
            <person name="Distel D."/>
            <person name="Durbin R."/>
            <person name="Earl D."/>
            <person name="Fujita M.K."/>
            <person name="Gamble T."/>
            <person name="Georges A."/>
            <person name="Gemmell N."/>
            <person name="Gilbert M.T."/>
            <person name="Graves J.M."/>
            <person name="Green R.E."/>
            <person name="Hickey G."/>
            <person name="Jarvis E.D."/>
            <person name="Johnson W."/>
            <person name="Komissarov A."/>
            <person name="Korf I."/>
            <person name="Kuhn R."/>
            <person name="Larkin D.M."/>
            <person name="Lewin H."/>
            <person name="Lopez J.V."/>
            <person name="Ma J."/>
            <person name="Marques-Bonet T."/>
            <person name="Miller W."/>
            <person name="Murphy R."/>
            <person name="Pevzner P."/>
            <person name="Shapiro B."/>
            <person name="Steiner C."/>
            <person name="Tamazian G."/>
            <person name="Venkatesh B."/>
            <person name="Wang J."/>
            <person name="Wayne R."/>
            <person name="Wiley E."/>
            <person name="Yang H."/>
            <person name="Zhang G."/>
            <person name="Haussler D."/>
            <person name="Ryder O."/>
            <person name="O'Brien S.J."/>
        </authorList>
    </citation>
    <scope>NUCLEOTIDE SEQUENCE</scope>
</reference>
<evidence type="ECO:0000313" key="3">
    <source>
        <dbReference type="Proteomes" id="UP000472240"/>
    </source>
</evidence>
<accession>A0A671EE33</accession>
<feature type="region of interest" description="Disordered" evidence="1">
    <location>
        <begin position="23"/>
        <end position="60"/>
    </location>
</feature>
<organism evidence="2 3">
    <name type="scientific">Rhinolophus ferrumequinum</name>
    <name type="common">Greater horseshoe bat</name>
    <dbReference type="NCBI Taxonomy" id="59479"/>
    <lineage>
        <taxon>Eukaryota</taxon>
        <taxon>Metazoa</taxon>
        <taxon>Chordata</taxon>
        <taxon>Craniata</taxon>
        <taxon>Vertebrata</taxon>
        <taxon>Euteleostomi</taxon>
        <taxon>Mammalia</taxon>
        <taxon>Eutheria</taxon>
        <taxon>Laurasiatheria</taxon>
        <taxon>Chiroptera</taxon>
        <taxon>Yinpterochiroptera</taxon>
        <taxon>Rhinolophoidea</taxon>
        <taxon>Rhinolophidae</taxon>
        <taxon>Rhinolophinae</taxon>
        <taxon>Rhinolophus</taxon>
    </lineage>
</organism>
<protein>
    <submittedName>
        <fullName evidence="2">Uncharacterized protein</fullName>
    </submittedName>
</protein>